<name>A0A4R1RH20_HYDET</name>
<dbReference type="EMBL" id="SLUN01000017">
    <property type="protein sequence ID" value="TCL65345.1"/>
    <property type="molecule type" value="Genomic_DNA"/>
</dbReference>
<dbReference type="GO" id="GO:0006457">
    <property type="term" value="P:protein folding"/>
    <property type="evidence" value="ECO:0007669"/>
    <property type="project" value="InterPro"/>
</dbReference>
<dbReference type="Proteomes" id="UP000295008">
    <property type="component" value="Unassembled WGS sequence"/>
</dbReference>
<dbReference type="PROSITE" id="PS00170">
    <property type="entry name" value="CSA_PPIASE_1"/>
    <property type="match status" value="1"/>
</dbReference>
<dbReference type="PANTHER" id="PTHR43246">
    <property type="entry name" value="PEPTIDYL-PROLYL CIS-TRANS ISOMERASE CYP38, CHLOROPLASTIC"/>
    <property type="match status" value="1"/>
</dbReference>
<evidence type="ECO:0000313" key="8">
    <source>
        <dbReference type="Proteomes" id="UP000295008"/>
    </source>
</evidence>
<dbReference type="InterPro" id="IPR002130">
    <property type="entry name" value="Cyclophilin-type_PPIase_dom"/>
</dbReference>
<keyword evidence="4 5" id="KW-0413">Isomerase</keyword>
<evidence type="ECO:0000259" key="6">
    <source>
        <dbReference type="PROSITE" id="PS50072"/>
    </source>
</evidence>
<dbReference type="Pfam" id="PF00160">
    <property type="entry name" value="Pro_isomerase"/>
    <property type="match status" value="1"/>
</dbReference>
<evidence type="ECO:0000256" key="1">
    <source>
        <dbReference type="ARBA" id="ARBA00002388"/>
    </source>
</evidence>
<gene>
    <name evidence="7" type="ORF">EDC14_101793</name>
</gene>
<reference evidence="7 8" key="1">
    <citation type="submission" date="2019-03" db="EMBL/GenBank/DDBJ databases">
        <title>Genomic Encyclopedia of Type Strains, Phase IV (KMG-IV): sequencing the most valuable type-strain genomes for metagenomic binning, comparative biology and taxonomic classification.</title>
        <authorList>
            <person name="Goeker M."/>
        </authorList>
    </citation>
    <scope>NUCLEOTIDE SEQUENCE [LARGE SCALE GENOMIC DNA]</scope>
    <source>
        <strain evidence="7 8">LX-B</strain>
    </source>
</reference>
<dbReference type="PROSITE" id="PS50072">
    <property type="entry name" value="CSA_PPIASE_2"/>
    <property type="match status" value="1"/>
</dbReference>
<evidence type="ECO:0000256" key="5">
    <source>
        <dbReference type="RuleBase" id="RU363019"/>
    </source>
</evidence>
<dbReference type="SUPFAM" id="SSF50891">
    <property type="entry name" value="Cyclophilin-like"/>
    <property type="match status" value="1"/>
</dbReference>
<dbReference type="InterPro" id="IPR044665">
    <property type="entry name" value="E_coli_cyclophilin_A-like"/>
</dbReference>
<comment type="function">
    <text evidence="1 5">PPIases accelerate the folding of proteins. It catalyzes the cis-trans isomerization of proline imidic peptide bonds in oligopeptides.</text>
</comment>
<evidence type="ECO:0000256" key="3">
    <source>
        <dbReference type="ARBA" id="ARBA00023110"/>
    </source>
</evidence>
<comment type="catalytic activity">
    <reaction evidence="5">
        <text>[protein]-peptidylproline (omega=180) = [protein]-peptidylproline (omega=0)</text>
        <dbReference type="Rhea" id="RHEA:16237"/>
        <dbReference type="Rhea" id="RHEA-COMP:10747"/>
        <dbReference type="Rhea" id="RHEA-COMP:10748"/>
        <dbReference type="ChEBI" id="CHEBI:83833"/>
        <dbReference type="ChEBI" id="CHEBI:83834"/>
        <dbReference type="EC" id="5.2.1.8"/>
    </reaction>
</comment>
<dbReference type="InterPro" id="IPR029000">
    <property type="entry name" value="Cyclophilin-like_dom_sf"/>
</dbReference>
<keyword evidence="8" id="KW-1185">Reference proteome</keyword>
<evidence type="ECO:0000313" key="7">
    <source>
        <dbReference type="EMBL" id="TCL65345.1"/>
    </source>
</evidence>
<dbReference type="GO" id="GO:0003755">
    <property type="term" value="F:peptidyl-prolyl cis-trans isomerase activity"/>
    <property type="evidence" value="ECO:0007669"/>
    <property type="project" value="UniProtKB-UniRule"/>
</dbReference>
<organism evidence="7 8">
    <name type="scientific">Hydrogenispora ethanolica</name>
    <dbReference type="NCBI Taxonomy" id="1082276"/>
    <lineage>
        <taxon>Bacteria</taxon>
        <taxon>Bacillati</taxon>
        <taxon>Bacillota</taxon>
        <taxon>Hydrogenispora</taxon>
    </lineage>
</organism>
<evidence type="ECO:0000256" key="4">
    <source>
        <dbReference type="ARBA" id="ARBA00023235"/>
    </source>
</evidence>
<dbReference type="EC" id="5.2.1.8" evidence="5"/>
<dbReference type="InterPro" id="IPR020892">
    <property type="entry name" value="Cyclophilin-type_PPIase_CS"/>
</dbReference>
<comment type="similarity">
    <text evidence="2 5">Belongs to the cyclophilin-type PPIase family.</text>
</comment>
<proteinExistence type="inferred from homology"/>
<dbReference type="AlphaFoldDB" id="A0A4R1RH20"/>
<dbReference type="CDD" id="cd01920">
    <property type="entry name" value="cyclophilin_EcCYP_like"/>
    <property type="match status" value="1"/>
</dbReference>
<evidence type="ECO:0000256" key="2">
    <source>
        <dbReference type="ARBA" id="ARBA00007365"/>
    </source>
</evidence>
<sequence>MTQSTSETGRSANPQVELETSLGTIRLELFPELAPVTVANFLHYVDTGFYAGTVFHRVIANFMIQGGGLTEDMTEKANAAPIKNEAGNGLSNRRGSIAMARTQVVDSATSQFFINVVDNPFLNHRDNSAGGFGYCVFGTVTAGMDVVDRIKGVPTHSVSYYEDVPVEPVKIVSAKRVDSAE</sequence>
<keyword evidence="3 5" id="KW-0697">Rotamase</keyword>
<dbReference type="PIRSF" id="PIRSF001467">
    <property type="entry name" value="Peptidylpro_ismrse"/>
    <property type="match status" value="1"/>
</dbReference>
<dbReference type="RefSeq" id="WP_132015017.1">
    <property type="nucleotide sequence ID" value="NZ_SLUN01000017.1"/>
</dbReference>
<accession>A0A4R1RH20</accession>
<protein>
    <recommendedName>
        <fullName evidence="5">Peptidyl-prolyl cis-trans isomerase</fullName>
        <shortName evidence="5">PPIase</shortName>
        <ecNumber evidence="5">5.2.1.8</ecNumber>
    </recommendedName>
</protein>
<comment type="caution">
    <text evidence="7">The sequence shown here is derived from an EMBL/GenBank/DDBJ whole genome shotgun (WGS) entry which is preliminary data.</text>
</comment>
<dbReference type="InterPro" id="IPR024936">
    <property type="entry name" value="Cyclophilin-type_PPIase"/>
</dbReference>
<dbReference type="PRINTS" id="PR00153">
    <property type="entry name" value="CSAPPISMRASE"/>
</dbReference>
<dbReference type="Gene3D" id="2.40.100.10">
    <property type="entry name" value="Cyclophilin-like"/>
    <property type="match status" value="1"/>
</dbReference>
<dbReference type="OrthoDB" id="9807797at2"/>
<feature type="domain" description="PPIase cyclophilin-type" evidence="6">
    <location>
        <begin position="19"/>
        <end position="176"/>
    </location>
</feature>